<dbReference type="Proteomes" id="UP000236520">
    <property type="component" value="Unassembled WGS sequence"/>
</dbReference>
<protein>
    <submittedName>
        <fullName evidence="1">Uncharacterized protein</fullName>
    </submittedName>
</protein>
<gene>
    <name evidence="1" type="ORF">SMF913_27674</name>
</gene>
<name>A0A2J7YWC8_STRMQ</name>
<evidence type="ECO:0000313" key="1">
    <source>
        <dbReference type="EMBL" id="PNG92209.1"/>
    </source>
</evidence>
<comment type="caution">
    <text evidence="1">The sequence shown here is derived from an EMBL/GenBank/DDBJ whole genome shotgun (WGS) entry which is preliminary data.</text>
</comment>
<proteinExistence type="predicted"/>
<accession>A0A2J7YWC8</accession>
<dbReference type="AlphaFoldDB" id="A0A2J7YWC8"/>
<organism evidence="1 2">
    <name type="scientific">Streptomyces malaysiensis</name>
    <dbReference type="NCBI Taxonomy" id="92644"/>
    <lineage>
        <taxon>Bacteria</taxon>
        <taxon>Bacillati</taxon>
        <taxon>Actinomycetota</taxon>
        <taxon>Actinomycetes</taxon>
        <taxon>Kitasatosporales</taxon>
        <taxon>Streptomycetaceae</taxon>
        <taxon>Streptomyces</taxon>
        <taxon>Streptomyces violaceusniger group</taxon>
    </lineage>
</organism>
<dbReference type="EMBL" id="LJIW01000002">
    <property type="protein sequence ID" value="PNG92209.1"/>
    <property type="molecule type" value="Genomic_DNA"/>
</dbReference>
<evidence type="ECO:0000313" key="2">
    <source>
        <dbReference type="Proteomes" id="UP000236520"/>
    </source>
</evidence>
<reference evidence="1 2" key="1">
    <citation type="submission" date="2015-09" db="EMBL/GenBank/DDBJ databases">
        <title>Genome sequence, genome mining and natural product profiling of a biocontrol bacterium Streptomyces malaysiensis F913.</title>
        <authorList>
            <person name="Xu Y."/>
            <person name="Wei J."/>
            <person name="Xie J."/>
            <person name="Li T."/>
            <person name="Zhou Z."/>
        </authorList>
    </citation>
    <scope>NUCLEOTIDE SEQUENCE [LARGE SCALE GENOMIC DNA]</scope>
    <source>
        <strain evidence="1 2">F913</strain>
    </source>
</reference>
<sequence>MLSGGSGRLRRAGPGAVGAVGAVGVLAGELIAATVGSPAPGSRGRNLCHA</sequence>
<keyword evidence="2" id="KW-1185">Reference proteome</keyword>